<dbReference type="EMBL" id="JABBYC010000111">
    <property type="protein sequence ID" value="MBL0888921.1"/>
    <property type="molecule type" value="Genomic_DNA"/>
</dbReference>
<accession>A0ABS1LRK7</accession>
<sequence>MSVFRPVADPQAALSWIPADVLEEGELCGLDVPGWEDETWILHDAIERTDALDPHRRRRTRHRWRDLTDRDLAAVAAAGVSPPDAMHLLKGHSRPEVTIEEGVFEGESQTALLDLLKEFSGAQTGCFAFFGTVTAYDVDRLAVLEGPLAAITTLRRAELFCEVSPSNWWPADRSWFVWTDYDLTATRVSGPRSLIQQVRAHPALETVGWRRPDGMRTSRPATLNGWGCSGD</sequence>
<dbReference type="Proteomes" id="UP000675409">
    <property type="component" value="Unassembled WGS sequence"/>
</dbReference>
<reference evidence="1 2" key="1">
    <citation type="journal article" date="2021" name="Arch. Microbiol.">
        <title>Myceligenerans indicum sp. nov., an actinobacterium isolated from mangrove sediment of Sundarbans, India.</title>
        <authorList>
            <person name="Asha K."/>
            <person name="Bhadury P."/>
        </authorList>
    </citation>
    <scope>NUCLEOTIDE SEQUENCE [LARGE SCALE GENOMIC DNA]</scope>
    <source>
        <strain evidence="1 2">I2</strain>
    </source>
</reference>
<proteinExistence type="predicted"/>
<gene>
    <name evidence="1" type="ORF">HGK34_22070</name>
</gene>
<organism evidence="1 2">
    <name type="scientific">Myceligenerans indicum</name>
    <dbReference type="NCBI Taxonomy" id="2593663"/>
    <lineage>
        <taxon>Bacteria</taxon>
        <taxon>Bacillati</taxon>
        <taxon>Actinomycetota</taxon>
        <taxon>Actinomycetes</taxon>
        <taxon>Micrococcales</taxon>
        <taxon>Promicromonosporaceae</taxon>
        <taxon>Myceligenerans</taxon>
    </lineage>
</organism>
<protein>
    <submittedName>
        <fullName evidence="1">Uncharacterized protein</fullName>
    </submittedName>
</protein>
<dbReference type="RefSeq" id="WP_201851548.1">
    <property type="nucleotide sequence ID" value="NZ_JABBYC010000111.1"/>
</dbReference>
<comment type="caution">
    <text evidence="1">The sequence shown here is derived from an EMBL/GenBank/DDBJ whole genome shotgun (WGS) entry which is preliminary data.</text>
</comment>
<name>A0ABS1LRK7_9MICO</name>
<keyword evidence="2" id="KW-1185">Reference proteome</keyword>
<evidence type="ECO:0000313" key="1">
    <source>
        <dbReference type="EMBL" id="MBL0888921.1"/>
    </source>
</evidence>
<evidence type="ECO:0000313" key="2">
    <source>
        <dbReference type="Proteomes" id="UP000675409"/>
    </source>
</evidence>